<evidence type="ECO:0000313" key="3">
    <source>
        <dbReference type="EMBL" id="PSB56414.1"/>
    </source>
</evidence>
<feature type="chain" id="PRO_5015556000" evidence="2">
    <location>
        <begin position="25"/>
        <end position="98"/>
    </location>
</feature>
<feature type="compositionally biased region" description="Low complexity" evidence="1">
    <location>
        <begin position="40"/>
        <end position="66"/>
    </location>
</feature>
<keyword evidence="2" id="KW-0732">Signal</keyword>
<feature type="region of interest" description="Disordered" evidence="1">
    <location>
        <begin position="40"/>
        <end position="98"/>
    </location>
</feature>
<protein>
    <submittedName>
        <fullName evidence="3">Uncharacterized protein</fullName>
    </submittedName>
</protein>
<feature type="compositionally biased region" description="Polar residues" evidence="1">
    <location>
        <begin position="77"/>
        <end position="87"/>
    </location>
</feature>
<name>A0A2T1GFT4_9CYAN</name>
<dbReference type="EMBL" id="PVWO01000127">
    <property type="protein sequence ID" value="PSB56414.1"/>
    <property type="molecule type" value="Genomic_DNA"/>
</dbReference>
<sequence length="98" mass="10631">MLSNRIYLSLLTVSLLLTSIPAIANTGNSMSSEQITVINGNNNYSNSTSNQSITNSSQGGNNSGVSMKNKQVCDIAGNNNSCVNSNEQRVDNNRRYRR</sequence>
<evidence type="ECO:0000256" key="1">
    <source>
        <dbReference type="SAM" id="MobiDB-lite"/>
    </source>
</evidence>
<evidence type="ECO:0000256" key="2">
    <source>
        <dbReference type="SAM" id="SignalP"/>
    </source>
</evidence>
<evidence type="ECO:0000313" key="4">
    <source>
        <dbReference type="Proteomes" id="UP000238937"/>
    </source>
</evidence>
<accession>A0A2T1GFT4</accession>
<feature type="signal peptide" evidence="2">
    <location>
        <begin position="1"/>
        <end position="24"/>
    </location>
</feature>
<reference evidence="3 4" key="1">
    <citation type="submission" date="2018-03" db="EMBL/GenBank/DDBJ databases">
        <title>The ancient ancestry and fast evolution of plastids.</title>
        <authorList>
            <person name="Moore K.R."/>
            <person name="Magnabosco C."/>
            <person name="Momper L."/>
            <person name="Gold D.A."/>
            <person name="Bosak T."/>
            <person name="Fournier G.P."/>
        </authorList>
    </citation>
    <scope>NUCLEOTIDE SEQUENCE [LARGE SCALE GENOMIC DNA]</scope>
    <source>
        <strain evidence="3 4">CCALA 037</strain>
    </source>
</reference>
<gene>
    <name evidence="3" type="ORF">C7B77_11950</name>
</gene>
<dbReference type="Proteomes" id="UP000238937">
    <property type="component" value="Unassembled WGS sequence"/>
</dbReference>
<proteinExistence type="predicted"/>
<organism evidence="3 4">
    <name type="scientific">Chamaesiphon polymorphus CCALA 037</name>
    <dbReference type="NCBI Taxonomy" id="2107692"/>
    <lineage>
        <taxon>Bacteria</taxon>
        <taxon>Bacillati</taxon>
        <taxon>Cyanobacteriota</taxon>
        <taxon>Cyanophyceae</taxon>
        <taxon>Gomontiellales</taxon>
        <taxon>Chamaesiphonaceae</taxon>
        <taxon>Chamaesiphon</taxon>
    </lineage>
</organism>
<feature type="compositionally biased region" description="Basic and acidic residues" evidence="1">
    <location>
        <begin position="88"/>
        <end position="98"/>
    </location>
</feature>
<keyword evidence="4" id="KW-1185">Reference proteome</keyword>
<comment type="caution">
    <text evidence="3">The sequence shown here is derived from an EMBL/GenBank/DDBJ whole genome shotgun (WGS) entry which is preliminary data.</text>
</comment>
<dbReference type="AlphaFoldDB" id="A0A2T1GFT4"/>